<keyword evidence="1" id="KW-0732">Signal</keyword>
<name>A0A0E7YHM9_STREE</name>
<organism evidence="3 6">
    <name type="scientific">Streptococcus pneumoniae</name>
    <dbReference type="NCBI Taxonomy" id="1313"/>
    <lineage>
        <taxon>Bacteria</taxon>
        <taxon>Bacillati</taxon>
        <taxon>Bacillota</taxon>
        <taxon>Bacilli</taxon>
        <taxon>Lactobacillales</taxon>
        <taxon>Streptococcaceae</taxon>
        <taxon>Streptococcus</taxon>
    </lineage>
</organism>
<gene>
    <name evidence="3" type="ORF">AZJ70_09815</name>
    <name evidence="2" type="ORF">GM537_00485</name>
    <name evidence="4" type="ORF">SAMEA3431391_01116</name>
</gene>
<protein>
    <submittedName>
        <fullName evidence="4">High-affinity Fe2+/Pb2+ permease</fullName>
    </submittedName>
    <submittedName>
        <fullName evidence="3">Iron permease</fullName>
    </submittedName>
</protein>
<dbReference type="EMBL" id="WNHS01000001">
    <property type="protein sequence ID" value="MTW23397.1"/>
    <property type="molecule type" value="Genomic_DNA"/>
</dbReference>
<evidence type="ECO:0000313" key="6">
    <source>
        <dbReference type="Proteomes" id="UP000320896"/>
    </source>
</evidence>
<dbReference type="RefSeq" id="WP_000252103.1">
    <property type="nucleotide sequence ID" value="NZ_AP025938.1"/>
</dbReference>
<reference evidence="2 7" key="3">
    <citation type="submission" date="2019-11" db="EMBL/GenBank/DDBJ databases">
        <title>Growth characteristics of pneumococcus vary with the chemical composition of the capsule and with environmental conditions.</title>
        <authorList>
            <person name="Tothpal A."/>
            <person name="Desobry K."/>
            <person name="Joshi S."/>
            <person name="Wyllie A.L."/>
            <person name="Weinberger D.M."/>
        </authorList>
    </citation>
    <scope>NUCLEOTIDE SEQUENCE [LARGE SCALE GENOMIC DNA]</scope>
    <source>
        <strain evidence="7">pnumococcus23A</strain>
        <strain evidence="2">Pnumococcus23A</strain>
    </source>
</reference>
<evidence type="ECO:0000256" key="1">
    <source>
        <dbReference type="SAM" id="SignalP"/>
    </source>
</evidence>
<evidence type="ECO:0000313" key="3">
    <source>
        <dbReference type="EMBL" id="TVW83035.1"/>
    </source>
</evidence>
<dbReference type="EMBL" id="LR216058">
    <property type="protein sequence ID" value="VFI32377.1"/>
    <property type="molecule type" value="Genomic_DNA"/>
</dbReference>
<feature type="chain" id="PRO_5015037067" evidence="1">
    <location>
        <begin position="28"/>
        <end position="192"/>
    </location>
</feature>
<dbReference type="Proteomes" id="UP000320896">
    <property type="component" value="Unassembled WGS sequence"/>
</dbReference>
<dbReference type="OMA" id="NVAKHLY"/>
<dbReference type="Proteomes" id="UP000490982">
    <property type="component" value="Unassembled WGS sequence"/>
</dbReference>
<reference evidence="4 5" key="1">
    <citation type="submission" date="2019-02" db="EMBL/GenBank/DDBJ databases">
        <authorList>
            <consortium name="Pathogen Informatics"/>
        </authorList>
    </citation>
    <scope>NUCLEOTIDE SEQUENCE [LARGE SCALE GENOMIC DNA]</scope>
    <source>
        <strain evidence="4">GPS_HK_21-sc-2296565</strain>
    </source>
</reference>
<evidence type="ECO:0000313" key="7">
    <source>
        <dbReference type="Proteomes" id="UP000490982"/>
    </source>
</evidence>
<dbReference type="EMBL" id="VMWH01000141">
    <property type="protein sequence ID" value="TVW83035.1"/>
    <property type="molecule type" value="Genomic_DNA"/>
</dbReference>
<reference evidence="3 6" key="2">
    <citation type="submission" date="2019-07" db="EMBL/GenBank/DDBJ databases">
        <authorList>
            <person name="Mohale T."/>
        </authorList>
    </citation>
    <scope>NUCLEOTIDE SEQUENCE [LARGE SCALE GENOMIC DNA]</scope>
    <source>
        <strain evidence="3 6">NTPn 126</strain>
    </source>
</reference>
<feature type="signal peptide" evidence="1">
    <location>
        <begin position="1"/>
        <end position="27"/>
    </location>
</feature>
<accession>A0A0E7YHM9</accession>
<evidence type="ECO:0000313" key="4">
    <source>
        <dbReference type="EMBL" id="VFI32377.1"/>
    </source>
</evidence>
<sequence>MVRNYWKAKSWLLVLALSFLILSPAGAQESLSFFFVKITDASKTVKNGGQTETQKLVTKMASDFERVENKDSEVGKIVKEKLALSGDITEAKLTEISSALLAFEKEQNPVDLDAEKEKLVNRLSPRFETLEQAIASKDLEKVREAFKKMNSTWTINESVVRDNSTAHYGRVETAISFLPSSMETEPTDESGT</sequence>
<proteinExistence type="predicted"/>
<dbReference type="Proteomes" id="UP000290138">
    <property type="component" value="Chromosome"/>
</dbReference>
<evidence type="ECO:0000313" key="2">
    <source>
        <dbReference type="EMBL" id="MTW23397.1"/>
    </source>
</evidence>
<evidence type="ECO:0000313" key="5">
    <source>
        <dbReference type="Proteomes" id="UP000290138"/>
    </source>
</evidence>
<dbReference type="AlphaFoldDB" id="A0A0E7YHM9"/>